<dbReference type="EMBL" id="JACQXR010000076">
    <property type="protein sequence ID" value="MBI4726740.1"/>
    <property type="molecule type" value="Genomic_DNA"/>
</dbReference>
<gene>
    <name evidence="9" type="ORF">HY768_05895</name>
</gene>
<dbReference type="NCBIfam" id="TIGR02937">
    <property type="entry name" value="sigma70-ECF"/>
    <property type="match status" value="1"/>
</dbReference>
<dbReference type="Gene3D" id="1.10.10.10">
    <property type="entry name" value="Winged helix-like DNA-binding domain superfamily/Winged helix DNA-binding domain"/>
    <property type="match status" value="1"/>
</dbReference>
<dbReference type="Pfam" id="PF04542">
    <property type="entry name" value="Sigma70_r2"/>
    <property type="match status" value="1"/>
</dbReference>
<evidence type="ECO:0000256" key="4">
    <source>
        <dbReference type="ARBA" id="ARBA00023125"/>
    </source>
</evidence>
<dbReference type="AlphaFoldDB" id="A0A933MKI0"/>
<evidence type="ECO:0000259" key="8">
    <source>
        <dbReference type="Pfam" id="PF08281"/>
    </source>
</evidence>
<feature type="domain" description="RNA polymerase sigma factor 70 region 4 type 2" evidence="8">
    <location>
        <begin position="113"/>
        <end position="163"/>
    </location>
</feature>
<dbReference type="InterPro" id="IPR013325">
    <property type="entry name" value="RNA_pol_sigma_r2"/>
</dbReference>
<protein>
    <recommendedName>
        <fullName evidence="6">RNA polymerase sigma factor</fullName>
    </recommendedName>
</protein>
<dbReference type="InterPro" id="IPR007627">
    <property type="entry name" value="RNA_pol_sigma70_r2"/>
</dbReference>
<dbReference type="InterPro" id="IPR014284">
    <property type="entry name" value="RNA_pol_sigma-70_dom"/>
</dbReference>
<evidence type="ECO:0000256" key="1">
    <source>
        <dbReference type="ARBA" id="ARBA00010641"/>
    </source>
</evidence>
<evidence type="ECO:0000256" key="2">
    <source>
        <dbReference type="ARBA" id="ARBA00023015"/>
    </source>
</evidence>
<dbReference type="Proteomes" id="UP000736328">
    <property type="component" value="Unassembled WGS sequence"/>
</dbReference>
<dbReference type="SUPFAM" id="SSF88946">
    <property type="entry name" value="Sigma2 domain of RNA polymerase sigma factors"/>
    <property type="match status" value="1"/>
</dbReference>
<keyword evidence="4 6" id="KW-0238">DNA-binding</keyword>
<evidence type="ECO:0000256" key="5">
    <source>
        <dbReference type="ARBA" id="ARBA00023163"/>
    </source>
</evidence>
<keyword evidence="5 6" id="KW-0804">Transcription</keyword>
<dbReference type="InterPro" id="IPR039425">
    <property type="entry name" value="RNA_pol_sigma-70-like"/>
</dbReference>
<dbReference type="Gene3D" id="1.10.1740.10">
    <property type="match status" value="1"/>
</dbReference>
<evidence type="ECO:0000256" key="6">
    <source>
        <dbReference type="RuleBase" id="RU000716"/>
    </source>
</evidence>
<dbReference type="CDD" id="cd06171">
    <property type="entry name" value="Sigma70_r4"/>
    <property type="match status" value="1"/>
</dbReference>
<feature type="domain" description="RNA polymerase sigma-70 region 2" evidence="7">
    <location>
        <begin position="13"/>
        <end position="78"/>
    </location>
</feature>
<name>A0A933MKI0_UNCT6</name>
<reference evidence="9" key="1">
    <citation type="submission" date="2020-07" db="EMBL/GenBank/DDBJ databases">
        <title>Huge and variable diversity of episymbiotic CPR bacteria and DPANN archaea in groundwater ecosystems.</title>
        <authorList>
            <person name="He C.Y."/>
            <person name="Keren R."/>
            <person name="Whittaker M."/>
            <person name="Farag I.F."/>
            <person name="Doudna J."/>
            <person name="Cate J.H.D."/>
            <person name="Banfield J.F."/>
        </authorList>
    </citation>
    <scope>NUCLEOTIDE SEQUENCE</scope>
    <source>
        <strain evidence="9">NC_groundwater_1520_Pr4_B-0.1um_53_5</strain>
    </source>
</reference>
<sequence>MTENSKIEFDRIVQKYDKRLFNLLFRLTGDYDLAQDLAQEVFLIAYKEYSKFRGESNFFTWLYRIAVNHHRRHLRKQKVRSFFGLGERMPEEEASDPKALEQMENIEKLSQERIVRQAVAGLPAEFKETVALYYFEDQACDDIAKILDCSPGTVKSRLWRGRQILAQKLSGLNVANNQGGKNELSAN</sequence>
<organism evidence="9 10">
    <name type="scientific">candidate division TA06 bacterium</name>
    <dbReference type="NCBI Taxonomy" id="2250710"/>
    <lineage>
        <taxon>Bacteria</taxon>
        <taxon>Bacteria division TA06</taxon>
    </lineage>
</organism>
<dbReference type="GO" id="GO:0006352">
    <property type="term" value="P:DNA-templated transcription initiation"/>
    <property type="evidence" value="ECO:0007669"/>
    <property type="project" value="InterPro"/>
</dbReference>
<comment type="caution">
    <text evidence="9">The sequence shown here is derived from an EMBL/GenBank/DDBJ whole genome shotgun (WGS) entry which is preliminary data.</text>
</comment>
<dbReference type="InterPro" id="IPR000838">
    <property type="entry name" value="RNA_pol_sigma70_ECF_CS"/>
</dbReference>
<proteinExistence type="inferred from homology"/>
<dbReference type="PANTHER" id="PTHR43133:SF51">
    <property type="entry name" value="RNA POLYMERASE SIGMA FACTOR"/>
    <property type="match status" value="1"/>
</dbReference>
<dbReference type="InterPro" id="IPR013324">
    <property type="entry name" value="RNA_pol_sigma_r3/r4-like"/>
</dbReference>
<dbReference type="InterPro" id="IPR013249">
    <property type="entry name" value="RNA_pol_sigma70_r4_t2"/>
</dbReference>
<dbReference type="Pfam" id="PF08281">
    <property type="entry name" value="Sigma70_r4_2"/>
    <property type="match status" value="1"/>
</dbReference>
<evidence type="ECO:0000259" key="7">
    <source>
        <dbReference type="Pfam" id="PF04542"/>
    </source>
</evidence>
<dbReference type="InterPro" id="IPR036388">
    <property type="entry name" value="WH-like_DNA-bd_sf"/>
</dbReference>
<accession>A0A933MKI0</accession>
<evidence type="ECO:0000313" key="10">
    <source>
        <dbReference type="Proteomes" id="UP000736328"/>
    </source>
</evidence>
<dbReference type="GO" id="GO:0016987">
    <property type="term" value="F:sigma factor activity"/>
    <property type="evidence" value="ECO:0007669"/>
    <property type="project" value="UniProtKB-KW"/>
</dbReference>
<keyword evidence="2 6" id="KW-0805">Transcription regulation</keyword>
<evidence type="ECO:0000313" key="9">
    <source>
        <dbReference type="EMBL" id="MBI4726740.1"/>
    </source>
</evidence>
<keyword evidence="3 6" id="KW-0731">Sigma factor</keyword>
<comment type="similarity">
    <text evidence="1 6">Belongs to the sigma-70 factor family. ECF subfamily.</text>
</comment>
<dbReference type="GO" id="GO:0003677">
    <property type="term" value="F:DNA binding"/>
    <property type="evidence" value="ECO:0007669"/>
    <property type="project" value="UniProtKB-KW"/>
</dbReference>
<evidence type="ECO:0000256" key="3">
    <source>
        <dbReference type="ARBA" id="ARBA00023082"/>
    </source>
</evidence>
<dbReference type="SUPFAM" id="SSF88659">
    <property type="entry name" value="Sigma3 and sigma4 domains of RNA polymerase sigma factors"/>
    <property type="match status" value="1"/>
</dbReference>
<dbReference type="PROSITE" id="PS01063">
    <property type="entry name" value="SIGMA70_ECF"/>
    <property type="match status" value="1"/>
</dbReference>
<dbReference type="PANTHER" id="PTHR43133">
    <property type="entry name" value="RNA POLYMERASE ECF-TYPE SIGMA FACTO"/>
    <property type="match status" value="1"/>
</dbReference>